<organism evidence="1 2">
    <name type="scientific">Caerostris extrusa</name>
    <name type="common">Bark spider</name>
    <name type="synonym">Caerostris bankana</name>
    <dbReference type="NCBI Taxonomy" id="172846"/>
    <lineage>
        <taxon>Eukaryota</taxon>
        <taxon>Metazoa</taxon>
        <taxon>Ecdysozoa</taxon>
        <taxon>Arthropoda</taxon>
        <taxon>Chelicerata</taxon>
        <taxon>Arachnida</taxon>
        <taxon>Araneae</taxon>
        <taxon>Araneomorphae</taxon>
        <taxon>Entelegynae</taxon>
        <taxon>Araneoidea</taxon>
        <taxon>Araneidae</taxon>
        <taxon>Caerostris</taxon>
    </lineage>
</organism>
<accession>A0AAV4W3Q4</accession>
<evidence type="ECO:0000313" key="1">
    <source>
        <dbReference type="EMBL" id="GIY76278.1"/>
    </source>
</evidence>
<comment type="caution">
    <text evidence="1">The sequence shown here is derived from an EMBL/GenBank/DDBJ whole genome shotgun (WGS) entry which is preliminary data.</text>
</comment>
<proteinExistence type="predicted"/>
<keyword evidence="2" id="KW-1185">Reference proteome</keyword>
<dbReference type="Proteomes" id="UP001054945">
    <property type="component" value="Unassembled WGS sequence"/>
</dbReference>
<gene>
    <name evidence="1" type="ORF">CEXT_47711</name>
</gene>
<reference evidence="1 2" key="1">
    <citation type="submission" date="2021-06" db="EMBL/GenBank/DDBJ databases">
        <title>Caerostris extrusa draft genome.</title>
        <authorList>
            <person name="Kono N."/>
            <person name="Arakawa K."/>
        </authorList>
    </citation>
    <scope>NUCLEOTIDE SEQUENCE [LARGE SCALE GENOMIC DNA]</scope>
</reference>
<name>A0AAV4W3Q4_CAEEX</name>
<dbReference type="AlphaFoldDB" id="A0AAV4W3Q4"/>
<dbReference type="EMBL" id="BPLR01015459">
    <property type="protein sequence ID" value="GIY76278.1"/>
    <property type="molecule type" value="Genomic_DNA"/>
</dbReference>
<protein>
    <submittedName>
        <fullName evidence="1">Uncharacterized protein</fullName>
    </submittedName>
</protein>
<sequence length="96" mass="11185">METTVMRGLTYQIFGVQKYFSSLFPCEEISGRDWKGRKEKQVARDNNQPSFHGTAGHPFWVRVPIVTARDDSFYDACTRRINKRISIQEAFSAFPY</sequence>
<evidence type="ECO:0000313" key="2">
    <source>
        <dbReference type="Proteomes" id="UP001054945"/>
    </source>
</evidence>